<proteinExistence type="predicted"/>
<name>A0ABR8WPM0_9FLAO</name>
<evidence type="ECO:0000256" key="1">
    <source>
        <dbReference type="SAM" id="SignalP"/>
    </source>
</evidence>
<keyword evidence="3" id="KW-1185">Reference proteome</keyword>
<evidence type="ECO:0000313" key="2">
    <source>
        <dbReference type="EMBL" id="MBD8019009.1"/>
    </source>
</evidence>
<reference evidence="2 3" key="1">
    <citation type="submission" date="2020-08" db="EMBL/GenBank/DDBJ databases">
        <title>A Genomic Blueprint of the Chicken Gut Microbiome.</title>
        <authorList>
            <person name="Gilroy R."/>
            <person name="Ravi A."/>
            <person name="Getino M."/>
            <person name="Pursley I."/>
            <person name="Horton D.L."/>
            <person name="Alikhan N.-F."/>
            <person name="Baker D."/>
            <person name="Gharbi K."/>
            <person name="Hall N."/>
            <person name="Watson M."/>
            <person name="Adriaenssens E.M."/>
            <person name="Foster-Nyarko E."/>
            <person name="Jarju S."/>
            <person name="Secka A."/>
            <person name="Antonio M."/>
            <person name="Oren A."/>
            <person name="Chaudhuri R."/>
            <person name="La Ragione R.M."/>
            <person name="Hildebrand F."/>
            <person name="Pallen M.J."/>
        </authorList>
    </citation>
    <scope>NUCLEOTIDE SEQUENCE [LARGE SCALE GENOMIC DNA]</scope>
    <source>
        <strain evidence="2 3">Sa1CVA4</strain>
    </source>
</reference>
<keyword evidence="2" id="KW-0670">Pyruvate</keyword>
<comment type="caution">
    <text evidence="2">The sequence shown here is derived from an EMBL/GenBank/DDBJ whole genome shotgun (WGS) entry which is preliminary data.</text>
</comment>
<protein>
    <submittedName>
        <fullName evidence="2">Pyruvate decarboxylase</fullName>
    </submittedName>
</protein>
<dbReference type="Proteomes" id="UP000626242">
    <property type="component" value="Unassembled WGS sequence"/>
</dbReference>
<sequence>MKHFYLFSLSFGVLALFTACQVQAQDVTREKSAKLKTVLYFNPTVYPEIEEVKEPTYAAFFEAVGERVTRNRNYKMMRVETAFDFDSVQIPDLVQYCEMNTAAFAVVPKVKFFKVGFGKYVFSNQVIVSLKLYDSTGKLVAESDYDTYKKKARMLGSAENSIKIGTEGALKLIGQHLRKRKNTSISFSDH</sequence>
<dbReference type="EMBL" id="JACSPS010000004">
    <property type="protein sequence ID" value="MBD8019009.1"/>
    <property type="molecule type" value="Genomic_DNA"/>
</dbReference>
<feature type="chain" id="PRO_5046657880" evidence="1">
    <location>
        <begin position="25"/>
        <end position="190"/>
    </location>
</feature>
<keyword evidence="1" id="KW-0732">Signal</keyword>
<organism evidence="2 3">
    <name type="scientific">Kaistella pullorum</name>
    <dbReference type="NCBI Taxonomy" id="2763074"/>
    <lineage>
        <taxon>Bacteria</taxon>
        <taxon>Pseudomonadati</taxon>
        <taxon>Bacteroidota</taxon>
        <taxon>Flavobacteriia</taxon>
        <taxon>Flavobacteriales</taxon>
        <taxon>Weeksellaceae</taxon>
        <taxon>Chryseobacterium group</taxon>
        <taxon>Kaistella</taxon>
    </lineage>
</organism>
<accession>A0ABR8WPM0</accession>
<gene>
    <name evidence="2" type="ORF">H9628_11060</name>
</gene>
<evidence type="ECO:0000313" key="3">
    <source>
        <dbReference type="Proteomes" id="UP000626242"/>
    </source>
</evidence>
<dbReference type="PROSITE" id="PS51257">
    <property type="entry name" value="PROKAR_LIPOPROTEIN"/>
    <property type="match status" value="1"/>
</dbReference>
<feature type="signal peptide" evidence="1">
    <location>
        <begin position="1"/>
        <end position="24"/>
    </location>
</feature>